<dbReference type="PaxDb" id="9796-ENSECAP00000034885"/>
<dbReference type="SUPFAM" id="SSF56436">
    <property type="entry name" value="C-type lectin-like"/>
    <property type="match status" value="1"/>
</dbReference>
<keyword evidence="7" id="KW-0325">Glycoprotein</keyword>
<dbReference type="InterPro" id="IPR033992">
    <property type="entry name" value="NKR-like_CTLD"/>
</dbReference>
<dbReference type="InterPro" id="IPR050919">
    <property type="entry name" value="NKG2/CD94_NK_receptors"/>
</dbReference>
<evidence type="ECO:0000256" key="2">
    <source>
        <dbReference type="ARBA" id="ARBA00022692"/>
    </source>
</evidence>
<dbReference type="Gene3D" id="3.10.100.10">
    <property type="entry name" value="Mannose-Binding Protein A, subunit A"/>
    <property type="match status" value="1"/>
</dbReference>
<keyword evidence="6 8" id="KW-0472">Membrane</keyword>
<keyword evidence="3" id="KW-0430">Lectin</keyword>
<feature type="transmembrane region" description="Helical" evidence="8">
    <location>
        <begin position="78"/>
        <end position="107"/>
    </location>
</feature>
<feature type="domain" description="C-type lectin" evidence="9">
    <location>
        <begin position="141"/>
        <end position="246"/>
    </location>
</feature>
<comment type="subcellular location">
    <subcellularLocation>
        <location evidence="1">Membrane</location>
        <topology evidence="1">Single-pass type II membrane protein</topology>
    </subcellularLocation>
</comment>
<dbReference type="InterPro" id="IPR016186">
    <property type="entry name" value="C-type_lectin-like/link_sf"/>
</dbReference>
<evidence type="ECO:0000259" key="9">
    <source>
        <dbReference type="PROSITE" id="PS50041"/>
    </source>
</evidence>
<dbReference type="FunCoup" id="A0A3Q2HJM3">
    <property type="interactions" value="6"/>
</dbReference>
<accession>A0A3Q2HJM3</accession>
<dbReference type="SMART" id="SM00034">
    <property type="entry name" value="CLECT"/>
    <property type="match status" value="1"/>
</dbReference>
<dbReference type="GO" id="GO:0004888">
    <property type="term" value="F:transmembrane signaling receptor activity"/>
    <property type="evidence" value="ECO:0000318"/>
    <property type="project" value="GO_Central"/>
</dbReference>
<dbReference type="GeneTree" id="ENSGT00940000164228"/>
<keyword evidence="2 8" id="KW-0812">Transmembrane</keyword>
<dbReference type="CDD" id="cd03593">
    <property type="entry name" value="CLECT_NK_receptors_like"/>
    <property type="match status" value="1"/>
</dbReference>
<dbReference type="AlphaFoldDB" id="A0A3Q2HJM3"/>
<dbReference type="GO" id="GO:0030246">
    <property type="term" value="F:carbohydrate binding"/>
    <property type="evidence" value="ECO:0007669"/>
    <property type="project" value="UniProtKB-KW"/>
</dbReference>
<sequence>MLKNKQNKDVANKQEVTYTELKFPMSQQKQRIPKTDQSNVVSSEEQAKFMELKFTSSHLQHERRFARKKRKVSDYLSIAWQATTGSLGVLCIILMTTVGVLLANLFFTREEQNQKIALIPSLPSKNGECSCDLCSSHWIGFGNSCYHHSSELKTWPESHAACAKLNSHLLKIDINEELEILSIFQMKGWIGLKINETNGFWLWEDGIKGIQSVLKFLKGENHSCAYIGGKYVYADDCSSRKSYVCEFSI</sequence>
<dbReference type="Proteomes" id="UP000002281">
    <property type="component" value="Chromosome 6"/>
</dbReference>
<protein>
    <recommendedName>
        <fullName evidence="9">C-type lectin domain-containing protein</fullName>
    </recommendedName>
</protein>
<dbReference type="PROSITE" id="PS50041">
    <property type="entry name" value="C_TYPE_LECTIN_2"/>
    <property type="match status" value="1"/>
</dbReference>
<name>A0A3Q2HJM3_HORSE</name>
<dbReference type="InParanoid" id="A0A3Q2HJM3"/>
<dbReference type="GO" id="GO:0002223">
    <property type="term" value="P:stimulatory C-type lectin receptor signaling pathway"/>
    <property type="evidence" value="ECO:0000318"/>
    <property type="project" value="GO_Central"/>
</dbReference>
<keyword evidence="5 8" id="KW-1133">Transmembrane helix</keyword>
<evidence type="ECO:0000256" key="3">
    <source>
        <dbReference type="ARBA" id="ARBA00022734"/>
    </source>
</evidence>
<dbReference type="Ensembl" id="ENSECAT00000061256.2">
    <property type="protein sequence ID" value="ENSECAP00000034885.2"/>
    <property type="gene ID" value="ENSECAG00000016712.3"/>
</dbReference>
<dbReference type="InterPro" id="IPR001304">
    <property type="entry name" value="C-type_lectin-like"/>
</dbReference>
<dbReference type="RefSeq" id="XP_070125983.1">
    <property type="nucleotide sequence ID" value="XM_070269882.1"/>
</dbReference>
<evidence type="ECO:0000313" key="10">
    <source>
        <dbReference type="Ensembl" id="ENSECAP00000034885.2"/>
    </source>
</evidence>
<evidence type="ECO:0000256" key="4">
    <source>
        <dbReference type="ARBA" id="ARBA00022968"/>
    </source>
</evidence>
<proteinExistence type="predicted"/>
<reference evidence="10 11" key="1">
    <citation type="journal article" date="2009" name="Science">
        <title>Genome sequence, comparative analysis, and population genetics of the domestic horse.</title>
        <authorList>
            <consortium name="Broad Institute Genome Sequencing Platform"/>
            <consortium name="Broad Institute Whole Genome Assembly Team"/>
            <person name="Wade C.M."/>
            <person name="Giulotto E."/>
            <person name="Sigurdsson S."/>
            <person name="Zoli M."/>
            <person name="Gnerre S."/>
            <person name="Imsland F."/>
            <person name="Lear T.L."/>
            <person name="Adelson D.L."/>
            <person name="Bailey E."/>
            <person name="Bellone R.R."/>
            <person name="Bloecker H."/>
            <person name="Distl O."/>
            <person name="Edgar R.C."/>
            <person name="Garber M."/>
            <person name="Leeb T."/>
            <person name="Mauceli E."/>
            <person name="MacLeod J.N."/>
            <person name="Penedo M.C.T."/>
            <person name="Raison J.M."/>
            <person name="Sharpe T."/>
            <person name="Vogel J."/>
            <person name="Andersson L."/>
            <person name="Antczak D.F."/>
            <person name="Biagi T."/>
            <person name="Binns M.M."/>
            <person name="Chowdhary B.P."/>
            <person name="Coleman S.J."/>
            <person name="Della Valle G."/>
            <person name="Fryc S."/>
            <person name="Guerin G."/>
            <person name="Hasegawa T."/>
            <person name="Hill E.W."/>
            <person name="Jurka J."/>
            <person name="Kiialainen A."/>
            <person name="Lindgren G."/>
            <person name="Liu J."/>
            <person name="Magnani E."/>
            <person name="Mickelson J.R."/>
            <person name="Murray J."/>
            <person name="Nergadze S.G."/>
            <person name="Onofrio R."/>
            <person name="Pedroni S."/>
            <person name="Piras M.F."/>
            <person name="Raudsepp T."/>
            <person name="Rocchi M."/>
            <person name="Roeed K.H."/>
            <person name="Ryder O.A."/>
            <person name="Searle S."/>
            <person name="Skow L."/>
            <person name="Swinburne J.E."/>
            <person name="Syvaenen A.C."/>
            <person name="Tozaki T."/>
            <person name="Valberg S.J."/>
            <person name="Vaudin M."/>
            <person name="White J.R."/>
            <person name="Zody M.C."/>
            <person name="Lander E.S."/>
            <person name="Lindblad-Toh K."/>
        </authorList>
    </citation>
    <scope>NUCLEOTIDE SEQUENCE [LARGE SCALE GENOMIC DNA]</scope>
    <source>
        <strain evidence="10 11">Thoroughbred</strain>
    </source>
</reference>
<evidence type="ECO:0000256" key="1">
    <source>
        <dbReference type="ARBA" id="ARBA00004606"/>
    </source>
</evidence>
<keyword evidence="4" id="KW-0735">Signal-anchor</keyword>
<keyword evidence="11" id="KW-1185">Reference proteome</keyword>
<dbReference type="Bgee" id="ENSECAG00000016712">
    <property type="expression patterns" value="Expressed in blood and 4 other cell types or tissues"/>
</dbReference>
<dbReference type="PANTHER" id="PTHR22800:SF250">
    <property type="entry name" value="KILLER CELL LECTIN-LIKE RECEPTOR SUBFAMILY I MEMBER 1"/>
    <property type="match status" value="1"/>
</dbReference>
<evidence type="ECO:0000256" key="6">
    <source>
        <dbReference type="ARBA" id="ARBA00023136"/>
    </source>
</evidence>
<evidence type="ECO:0000313" key="11">
    <source>
        <dbReference type="Proteomes" id="UP000002281"/>
    </source>
</evidence>
<organism evidence="10 11">
    <name type="scientific">Equus caballus</name>
    <name type="common">Horse</name>
    <dbReference type="NCBI Taxonomy" id="9796"/>
    <lineage>
        <taxon>Eukaryota</taxon>
        <taxon>Metazoa</taxon>
        <taxon>Chordata</taxon>
        <taxon>Craniata</taxon>
        <taxon>Vertebrata</taxon>
        <taxon>Euteleostomi</taxon>
        <taxon>Mammalia</taxon>
        <taxon>Eutheria</taxon>
        <taxon>Laurasiatheria</taxon>
        <taxon>Perissodactyla</taxon>
        <taxon>Equidae</taxon>
        <taxon>Equus</taxon>
    </lineage>
</organism>
<reference evidence="10" key="2">
    <citation type="submission" date="2025-08" db="UniProtKB">
        <authorList>
            <consortium name="Ensembl"/>
        </authorList>
    </citation>
    <scope>IDENTIFICATION</scope>
    <source>
        <strain evidence="10">Thoroughbred</strain>
    </source>
</reference>
<dbReference type="GO" id="GO:0045954">
    <property type="term" value="P:positive regulation of natural killer cell mediated cytotoxicity"/>
    <property type="evidence" value="ECO:0000318"/>
    <property type="project" value="GO_Central"/>
</dbReference>
<evidence type="ECO:0000256" key="5">
    <source>
        <dbReference type="ARBA" id="ARBA00022989"/>
    </source>
</evidence>
<evidence type="ECO:0000256" key="7">
    <source>
        <dbReference type="ARBA" id="ARBA00023180"/>
    </source>
</evidence>
<dbReference type="Pfam" id="PF00059">
    <property type="entry name" value="Lectin_C"/>
    <property type="match status" value="1"/>
</dbReference>
<evidence type="ECO:0000256" key="8">
    <source>
        <dbReference type="SAM" id="Phobius"/>
    </source>
</evidence>
<reference evidence="10" key="3">
    <citation type="submission" date="2025-09" db="UniProtKB">
        <authorList>
            <consortium name="Ensembl"/>
        </authorList>
    </citation>
    <scope>IDENTIFICATION</scope>
    <source>
        <strain evidence="10">Thoroughbred</strain>
    </source>
</reference>
<dbReference type="GO" id="GO:0009897">
    <property type="term" value="C:external side of plasma membrane"/>
    <property type="evidence" value="ECO:0000318"/>
    <property type="project" value="GO_Central"/>
</dbReference>
<dbReference type="PANTHER" id="PTHR22800">
    <property type="entry name" value="C-TYPE LECTIN PROTEINS"/>
    <property type="match status" value="1"/>
</dbReference>
<dbReference type="GeneID" id="102149853"/>
<dbReference type="InterPro" id="IPR016187">
    <property type="entry name" value="CTDL_fold"/>
</dbReference>